<dbReference type="EMBL" id="CM051406">
    <property type="protein sequence ID" value="KAJ4703498.1"/>
    <property type="molecule type" value="Genomic_DNA"/>
</dbReference>
<gene>
    <name evidence="1" type="ORF">OWV82_023397</name>
</gene>
<proteinExistence type="predicted"/>
<evidence type="ECO:0000313" key="1">
    <source>
        <dbReference type="EMBL" id="KAJ4703498.1"/>
    </source>
</evidence>
<reference evidence="1 2" key="1">
    <citation type="journal article" date="2023" name="Science">
        <title>Complex scaffold remodeling in plant triterpene biosynthesis.</title>
        <authorList>
            <person name="De La Pena R."/>
            <person name="Hodgson H."/>
            <person name="Liu J.C."/>
            <person name="Stephenson M.J."/>
            <person name="Martin A.C."/>
            <person name="Owen C."/>
            <person name="Harkess A."/>
            <person name="Leebens-Mack J."/>
            <person name="Jimenez L.E."/>
            <person name="Osbourn A."/>
            <person name="Sattely E.S."/>
        </authorList>
    </citation>
    <scope>NUCLEOTIDE SEQUENCE [LARGE SCALE GENOMIC DNA]</scope>
    <source>
        <strain evidence="2">cv. JPN11</strain>
        <tissue evidence="1">Leaf</tissue>
    </source>
</reference>
<evidence type="ECO:0000313" key="2">
    <source>
        <dbReference type="Proteomes" id="UP001164539"/>
    </source>
</evidence>
<protein>
    <submittedName>
        <fullName evidence="1">Rapid ALkalinization Factor</fullName>
    </submittedName>
</protein>
<comment type="caution">
    <text evidence="1">The sequence shown here is derived from an EMBL/GenBank/DDBJ whole genome shotgun (WGS) entry which is preliminary data.</text>
</comment>
<accession>A0ACC1WXN0</accession>
<name>A0ACC1WXN0_MELAZ</name>
<sequence>MGSKLCSIFVLLSLLMAATAFDNSNWGRLTSMGHVEDDNEMLMPTEVSRRQLNAGGFISYGALRGNSVPCNQRGSSYYNCNGGGQANPYQRGCSAITNCQRWTG</sequence>
<organism evidence="1 2">
    <name type="scientific">Melia azedarach</name>
    <name type="common">Chinaberry tree</name>
    <dbReference type="NCBI Taxonomy" id="155640"/>
    <lineage>
        <taxon>Eukaryota</taxon>
        <taxon>Viridiplantae</taxon>
        <taxon>Streptophyta</taxon>
        <taxon>Embryophyta</taxon>
        <taxon>Tracheophyta</taxon>
        <taxon>Spermatophyta</taxon>
        <taxon>Magnoliopsida</taxon>
        <taxon>eudicotyledons</taxon>
        <taxon>Gunneridae</taxon>
        <taxon>Pentapetalae</taxon>
        <taxon>rosids</taxon>
        <taxon>malvids</taxon>
        <taxon>Sapindales</taxon>
        <taxon>Meliaceae</taxon>
        <taxon>Melia</taxon>
    </lineage>
</organism>
<keyword evidence="2" id="KW-1185">Reference proteome</keyword>
<dbReference type="Proteomes" id="UP001164539">
    <property type="component" value="Chromosome 13"/>
</dbReference>